<organism evidence="2 3">
    <name type="scientific">Candidatus Olsenella excrementavium</name>
    <dbReference type="NCBI Taxonomy" id="2838709"/>
    <lineage>
        <taxon>Bacteria</taxon>
        <taxon>Bacillati</taxon>
        <taxon>Actinomycetota</taxon>
        <taxon>Coriobacteriia</taxon>
        <taxon>Coriobacteriales</taxon>
        <taxon>Atopobiaceae</taxon>
        <taxon>Olsenella</taxon>
    </lineage>
</organism>
<reference evidence="2" key="1">
    <citation type="journal article" date="2021" name="PeerJ">
        <title>Extensive microbial diversity within the chicken gut microbiome revealed by metagenomics and culture.</title>
        <authorList>
            <person name="Gilroy R."/>
            <person name="Ravi A."/>
            <person name="Getino M."/>
            <person name="Pursley I."/>
            <person name="Horton D.L."/>
            <person name="Alikhan N.F."/>
            <person name="Baker D."/>
            <person name="Gharbi K."/>
            <person name="Hall N."/>
            <person name="Watson M."/>
            <person name="Adriaenssens E.M."/>
            <person name="Foster-Nyarko E."/>
            <person name="Jarju S."/>
            <person name="Secka A."/>
            <person name="Antonio M."/>
            <person name="Oren A."/>
            <person name="Chaudhuri R.R."/>
            <person name="La Ragione R."/>
            <person name="Hildebrand F."/>
            <person name="Pallen M.J."/>
        </authorList>
    </citation>
    <scope>NUCLEOTIDE SEQUENCE</scope>
    <source>
        <strain evidence="2">ChiHjej10B9-743</strain>
    </source>
</reference>
<name>A0A9D1Z8T6_9ACTN</name>
<dbReference type="Proteomes" id="UP000824133">
    <property type="component" value="Unassembled WGS sequence"/>
</dbReference>
<dbReference type="PROSITE" id="PS52050">
    <property type="entry name" value="WYL"/>
    <property type="match status" value="1"/>
</dbReference>
<evidence type="ECO:0000259" key="1">
    <source>
        <dbReference type="Pfam" id="PF13280"/>
    </source>
</evidence>
<evidence type="ECO:0000313" key="2">
    <source>
        <dbReference type="EMBL" id="HIY79026.1"/>
    </source>
</evidence>
<comment type="caution">
    <text evidence="2">The sequence shown here is derived from an EMBL/GenBank/DDBJ whole genome shotgun (WGS) entry which is preliminary data.</text>
</comment>
<dbReference type="Pfam" id="PF13280">
    <property type="entry name" value="WYL"/>
    <property type="match status" value="1"/>
</dbReference>
<protein>
    <submittedName>
        <fullName evidence="2">WYL domain-containing protein</fullName>
    </submittedName>
</protein>
<sequence length="322" mass="34901">MRLTRDDERARRICSLALDFMNATTPLSSSEIARDHYPGLSPDSFRRAFARDREMLADCGVSVVERRRGGDESLWEADEGLSFARGAELDPTDAAALELACRPLVADPSFPLASDLRLALAKVSRAFSETLAVGRVRTPDASRALGTLRTCLTKGIAAQVTYVDARGSRSERTLAPYGFFGLRGCLYLVAARLDEGGTPVEESIRTYRVDRFSDARPLEGTHFSVPDDFSVEDWRKLPFQMGPTTLVARFAVGAAREGEVRRAAGAQGTFASDGGSLVWTVAVSDAAAAARWAVAMGIRPLGPDELTTLWREVLEGVANGVR</sequence>
<reference evidence="2" key="2">
    <citation type="submission" date="2021-04" db="EMBL/GenBank/DDBJ databases">
        <authorList>
            <person name="Gilroy R."/>
        </authorList>
    </citation>
    <scope>NUCLEOTIDE SEQUENCE</scope>
    <source>
        <strain evidence="2">ChiHjej10B9-743</strain>
    </source>
</reference>
<feature type="domain" description="WYL" evidence="1">
    <location>
        <begin position="144"/>
        <end position="216"/>
    </location>
</feature>
<accession>A0A9D1Z8T6</accession>
<dbReference type="AlphaFoldDB" id="A0A9D1Z8T6"/>
<dbReference type="PANTHER" id="PTHR34580:SF1">
    <property type="entry name" value="PROTEIN PAFC"/>
    <property type="match status" value="1"/>
</dbReference>
<proteinExistence type="predicted"/>
<gene>
    <name evidence="2" type="ORF">IAA42_01095</name>
</gene>
<dbReference type="EMBL" id="DXCP01000005">
    <property type="protein sequence ID" value="HIY79026.1"/>
    <property type="molecule type" value="Genomic_DNA"/>
</dbReference>
<dbReference type="InterPro" id="IPR051534">
    <property type="entry name" value="CBASS_pafABC_assoc_protein"/>
</dbReference>
<evidence type="ECO:0000313" key="3">
    <source>
        <dbReference type="Proteomes" id="UP000824133"/>
    </source>
</evidence>
<dbReference type="InterPro" id="IPR026881">
    <property type="entry name" value="WYL_dom"/>
</dbReference>
<dbReference type="PANTHER" id="PTHR34580">
    <property type="match status" value="1"/>
</dbReference>